<sequence>MPQSAPRPERDPAPALHVHALDNLRYIRRTMEQAAAFTAVPGWGMVWIGATAFAAALVASHQPSEDAWFAVWLAEGTLAFAISAASIAAKARAMAQPMLSGPNRRFLFSFSMPVVAGGVLTVLLWRAGLHDAVPGTWLLLYGTAVVTGGALSVRVVPVMGLCFMALGAACLFTPPAWRDAWMAAGFGALHVAFGSVIARRYGG</sequence>
<comment type="caution">
    <text evidence="2">The sequence shown here is derived from an EMBL/GenBank/DDBJ whole genome shotgun (WGS) entry which is preliminary data.</text>
</comment>
<name>A0A832I7E5_UNCEI</name>
<evidence type="ECO:0000256" key="1">
    <source>
        <dbReference type="SAM" id="Phobius"/>
    </source>
</evidence>
<dbReference type="EMBL" id="DSQF01000022">
    <property type="protein sequence ID" value="HGZ43983.1"/>
    <property type="molecule type" value="Genomic_DNA"/>
</dbReference>
<proteinExistence type="predicted"/>
<evidence type="ECO:0000313" key="2">
    <source>
        <dbReference type="EMBL" id="HGZ43983.1"/>
    </source>
</evidence>
<accession>A0A832I7E5</accession>
<keyword evidence="1" id="KW-0812">Transmembrane</keyword>
<keyword evidence="1" id="KW-1133">Transmembrane helix</keyword>
<protein>
    <submittedName>
        <fullName evidence="2">Uncharacterized protein</fullName>
    </submittedName>
</protein>
<keyword evidence="1" id="KW-0472">Membrane</keyword>
<dbReference type="AlphaFoldDB" id="A0A832I7E5"/>
<reference evidence="2" key="1">
    <citation type="journal article" date="2020" name="mSystems">
        <title>Genome- and Community-Level Interaction Insights into Carbon Utilization and Element Cycling Functions of Hydrothermarchaeota in Hydrothermal Sediment.</title>
        <authorList>
            <person name="Zhou Z."/>
            <person name="Liu Y."/>
            <person name="Xu W."/>
            <person name="Pan J."/>
            <person name="Luo Z.H."/>
            <person name="Li M."/>
        </authorList>
    </citation>
    <scope>NUCLEOTIDE SEQUENCE [LARGE SCALE GENOMIC DNA]</scope>
    <source>
        <strain evidence="2">SpSt-381</strain>
    </source>
</reference>
<feature type="transmembrane region" description="Helical" evidence="1">
    <location>
        <begin position="180"/>
        <end position="198"/>
    </location>
</feature>
<feature type="transmembrane region" description="Helical" evidence="1">
    <location>
        <begin position="132"/>
        <end position="151"/>
    </location>
</feature>
<feature type="transmembrane region" description="Helical" evidence="1">
    <location>
        <begin position="67"/>
        <end position="85"/>
    </location>
</feature>
<feature type="transmembrane region" description="Helical" evidence="1">
    <location>
        <begin position="106"/>
        <end position="126"/>
    </location>
</feature>
<organism evidence="2">
    <name type="scientific">Eiseniibacteriota bacterium</name>
    <dbReference type="NCBI Taxonomy" id="2212470"/>
    <lineage>
        <taxon>Bacteria</taxon>
        <taxon>Candidatus Eiseniibacteriota</taxon>
    </lineage>
</organism>
<feature type="transmembrane region" description="Helical" evidence="1">
    <location>
        <begin position="34"/>
        <end position="61"/>
    </location>
</feature>
<feature type="transmembrane region" description="Helical" evidence="1">
    <location>
        <begin position="158"/>
        <end position="174"/>
    </location>
</feature>
<gene>
    <name evidence="2" type="ORF">ENR23_11290</name>
</gene>